<sequence length="44" mass="5428">MVGISLVHKSKYETPQRYREQRNINKKKLDKSIPRYQIIIRKRD</sequence>
<keyword evidence="1" id="KW-0687">Ribonucleoprotein</keyword>
<geneLocation type="chloroplast" evidence="1"/>
<proteinExistence type="predicted"/>
<gene>
    <name evidence="1" type="primary">rpl32</name>
</gene>
<reference evidence="1" key="1">
    <citation type="journal article" date="2019" name="Mitochondrial DNA Part B Resour">
        <title>The complete chloroplast genome of Torilis scabra (Apiaceae).</title>
        <authorList>
            <person name="Yao X.-Y."/>
            <person name="Chen Z.-X."/>
            <person name="Wang Q.-Z."/>
        </authorList>
    </citation>
    <scope>NUCLEOTIDE SEQUENCE</scope>
</reference>
<dbReference type="EMBL" id="MN105615">
    <property type="protein sequence ID" value="QGT35066.1"/>
    <property type="molecule type" value="Genomic_DNA"/>
</dbReference>
<evidence type="ECO:0000313" key="1">
    <source>
        <dbReference type="EMBL" id="QGT35066.1"/>
    </source>
</evidence>
<keyword evidence="1" id="KW-0150">Chloroplast</keyword>
<organism evidence="1">
    <name type="scientific">Torilis scabra</name>
    <dbReference type="NCBI Taxonomy" id="79188"/>
    <lineage>
        <taxon>Eukaryota</taxon>
        <taxon>Viridiplantae</taxon>
        <taxon>Streptophyta</taxon>
        <taxon>Embryophyta</taxon>
        <taxon>Tracheophyta</taxon>
        <taxon>Spermatophyta</taxon>
        <taxon>Magnoliopsida</taxon>
        <taxon>eudicotyledons</taxon>
        <taxon>Gunneridae</taxon>
        <taxon>Pentapetalae</taxon>
        <taxon>asterids</taxon>
        <taxon>campanulids</taxon>
        <taxon>Apiales</taxon>
        <taxon>Apiaceae</taxon>
        <taxon>Apioideae</taxon>
        <taxon>Scandiceae</taxon>
        <taxon>Torilidinae</taxon>
        <taxon>Torilis</taxon>
    </lineage>
</organism>
<dbReference type="GO" id="GO:0005840">
    <property type="term" value="C:ribosome"/>
    <property type="evidence" value="ECO:0007669"/>
    <property type="project" value="UniProtKB-KW"/>
</dbReference>
<protein>
    <submittedName>
        <fullName evidence="1">Ribosomal protein L32</fullName>
    </submittedName>
</protein>
<keyword evidence="1" id="KW-0689">Ribosomal protein</keyword>
<reference evidence="1" key="2">
    <citation type="submission" date="2019-06" db="EMBL/GenBank/DDBJ databases">
        <authorList>
            <person name="Wang Q."/>
            <person name="Yao X."/>
        </authorList>
    </citation>
    <scope>NUCLEOTIDE SEQUENCE</scope>
</reference>
<name>A0A650DRP3_9APIA</name>
<dbReference type="AlphaFoldDB" id="A0A650DRP3"/>
<accession>A0A650DRP3</accession>
<keyword evidence="1" id="KW-0934">Plastid</keyword>